<accession>A0A8B7N048</accession>
<dbReference type="InterPro" id="IPR013642">
    <property type="entry name" value="CLCA_N"/>
</dbReference>
<gene>
    <name evidence="5" type="primary">LOC108664991</name>
</gene>
<evidence type="ECO:0000313" key="5">
    <source>
        <dbReference type="RefSeq" id="XP_018007191.1"/>
    </source>
</evidence>
<feature type="signal peptide" evidence="2">
    <location>
        <begin position="1"/>
        <end position="25"/>
    </location>
</feature>
<dbReference type="Proteomes" id="UP000694843">
    <property type="component" value="Unplaced"/>
</dbReference>
<evidence type="ECO:0000259" key="3">
    <source>
        <dbReference type="Pfam" id="PF08434"/>
    </source>
</evidence>
<feature type="region of interest" description="Disordered" evidence="1">
    <location>
        <begin position="662"/>
        <end position="768"/>
    </location>
</feature>
<sequence>MAVVRLKPLLLRVVLVSSLITKVLATTNNVGWGLNEETDIEEPNVALNTGQNALVSTFPTETTTVVAGETATKPFQNTAVDKKDEIEAGREPKTPGEVEVIDGKYYGIVIEIKDDVKEDDKLIEELQIMLNLSSSVLRELTADKAGTRPLEFGEVTISIPHHWQRQEPTLQVAVQSPSVVVSAPDPQYGHIPYTLQPGGCGEEGLYIHLTPDYVKNMRSILATLKIGAPRRVFIHEWAHYRWGVFDEYVDSPSRRPNDEWPFYLDDDLQIRASACPRNTTGWIARRIDSTASSVMFPLTNVTVQPERINSALGLCLARNNESLPPQDCFFYPDPDQAVVRSLMGYLGGKREIEEMIDRFCGTARVPHDPEAPTLHNFMCAGQSVWEVISSHRDLAPKCSNDSRQEKASHSSVSSKVKFYVRKRFHFTTLAVVLECSAPQLQLISDQLELFQSTVSTPNLVVKIIFVQSDRRPDNYSATQTSVGSSTDLSEKMMPPVDPIHLYTTNSFNESIERNESEAYLGYTLMNSSGSSSYETKYPSSNDVIAECNASSPLVEDALQSLLSENNSLVVAVVAKTDDLVARVSASVRPETSSALRLLSAAGDCTRANDQCLSFDPASMDLSEILTSLLRTLKFESDAIKTASSDRQTSYNIARPMASNLDTIDNRDMKNNGSVRNRRDDNMGGNRRDENMGGNRRDENMGGNRRDENMGGNRRDENMGGNRRDDNMDANRRDDNMDANRKDENMGGNRRDENMGGNRRDENMGGKMNDNKIRVHRTDENMDGSGHKNGRFNARSVLREMVYSKDLIMAPGSTMWSASDVVFLDHCVGHAVLLLQGPPQLHSLHLSLSKPGRNLSLTARPLQRNNSRSKVFQLHCTEELRIST</sequence>
<dbReference type="OrthoDB" id="687730at2759"/>
<evidence type="ECO:0000256" key="2">
    <source>
        <dbReference type="SAM" id="SignalP"/>
    </source>
</evidence>
<keyword evidence="4" id="KW-1185">Reference proteome</keyword>
<organism evidence="4 5">
    <name type="scientific">Hyalella azteca</name>
    <name type="common">Amphipod</name>
    <dbReference type="NCBI Taxonomy" id="294128"/>
    <lineage>
        <taxon>Eukaryota</taxon>
        <taxon>Metazoa</taxon>
        <taxon>Ecdysozoa</taxon>
        <taxon>Arthropoda</taxon>
        <taxon>Crustacea</taxon>
        <taxon>Multicrustacea</taxon>
        <taxon>Malacostraca</taxon>
        <taxon>Eumalacostraca</taxon>
        <taxon>Peracarida</taxon>
        <taxon>Amphipoda</taxon>
        <taxon>Senticaudata</taxon>
        <taxon>Talitrida</taxon>
        <taxon>Talitroidea</taxon>
        <taxon>Hyalellidae</taxon>
        <taxon>Hyalella</taxon>
    </lineage>
</organism>
<dbReference type="KEGG" id="hazt:108664991"/>
<proteinExistence type="predicted"/>
<keyword evidence="2" id="KW-0732">Signal</keyword>
<name>A0A8B7N048_HYAAZ</name>
<protein>
    <submittedName>
        <fullName evidence="5">Uncharacterized protein LOC108664991</fullName>
    </submittedName>
</protein>
<evidence type="ECO:0000256" key="1">
    <source>
        <dbReference type="SAM" id="MobiDB-lite"/>
    </source>
</evidence>
<reference evidence="5" key="1">
    <citation type="submission" date="2025-08" db="UniProtKB">
        <authorList>
            <consortium name="RefSeq"/>
        </authorList>
    </citation>
    <scope>IDENTIFICATION</scope>
    <source>
        <tissue evidence="5">Whole organism</tissue>
    </source>
</reference>
<dbReference type="RefSeq" id="XP_018007191.1">
    <property type="nucleotide sequence ID" value="XM_018151702.2"/>
</dbReference>
<evidence type="ECO:0000313" key="4">
    <source>
        <dbReference type="Proteomes" id="UP000694843"/>
    </source>
</evidence>
<feature type="chain" id="PRO_5034900055" evidence="2">
    <location>
        <begin position="26"/>
        <end position="883"/>
    </location>
</feature>
<dbReference type="Pfam" id="PF08434">
    <property type="entry name" value="CLCA"/>
    <property type="match status" value="1"/>
</dbReference>
<dbReference type="AlphaFoldDB" id="A0A8B7N048"/>
<feature type="compositionally biased region" description="Basic and acidic residues" evidence="1">
    <location>
        <begin position="676"/>
        <end position="768"/>
    </location>
</feature>
<feature type="domain" description="Calcium-activated chloride channel N-terminal" evidence="3">
    <location>
        <begin position="99"/>
        <end position="394"/>
    </location>
</feature>
<dbReference type="GeneID" id="108664991"/>